<sequence>MLTSSEYVSRLREILVTAHHLAQVHLGTAQLRQEYYDKKAHGTPIQPGEQVRLNSPTPVAGVPTKFKREWAGSYIIVENVSPSTCRIAKICANPGDRCITVHFNLKAAFSMKTDPFSGEDSGIDLLPGGRLSDPE</sequence>
<evidence type="ECO:0000313" key="2">
    <source>
        <dbReference type="EMBL" id="VDP80379.1"/>
    </source>
</evidence>
<reference evidence="4" key="1">
    <citation type="submission" date="2016-06" db="UniProtKB">
        <authorList>
            <consortium name="WormBaseParasite"/>
        </authorList>
    </citation>
    <scope>IDENTIFICATION</scope>
</reference>
<evidence type="ECO:0000256" key="1">
    <source>
        <dbReference type="SAM" id="MobiDB-lite"/>
    </source>
</evidence>
<dbReference type="EMBL" id="UZAN01044257">
    <property type="protein sequence ID" value="VDP80379.1"/>
    <property type="molecule type" value="Genomic_DNA"/>
</dbReference>
<dbReference type="AlphaFoldDB" id="A0A183AJP5"/>
<accession>A0A183AJP5</accession>
<organism evidence="4">
    <name type="scientific">Echinostoma caproni</name>
    <dbReference type="NCBI Taxonomy" id="27848"/>
    <lineage>
        <taxon>Eukaryota</taxon>
        <taxon>Metazoa</taxon>
        <taxon>Spiralia</taxon>
        <taxon>Lophotrochozoa</taxon>
        <taxon>Platyhelminthes</taxon>
        <taxon>Trematoda</taxon>
        <taxon>Digenea</taxon>
        <taxon>Plagiorchiida</taxon>
        <taxon>Echinostomata</taxon>
        <taxon>Echinostomatoidea</taxon>
        <taxon>Echinostomatidae</taxon>
        <taxon>Echinostoma</taxon>
    </lineage>
</organism>
<name>A0A183AJP5_9TREM</name>
<dbReference type="OrthoDB" id="6278006at2759"/>
<evidence type="ECO:0000313" key="3">
    <source>
        <dbReference type="Proteomes" id="UP000272942"/>
    </source>
</evidence>
<dbReference type="Proteomes" id="UP000272942">
    <property type="component" value="Unassembled WGS sequence"/>
</dbReference>
<keyword evidence="3" id="KW-1185">Reference proteome</keyword>
<dbReference type="WBParaSite" id="ECPE_0000719601-mRNA-1">
    <property type="protein sequence ID" value="ECPE_0000719601-mRNA-1"/>
    <property type="gene ID" value="ECPE_0000719601"/>
</dbReference>
<protein>
    <submittedName>
        <fullName evidence="4">Complex I-B14.5a</fullName>
    </submittedName>
</protein>
<gene>
    <name evidence="2" type="ORF">ECPE_LOCUS7180</name>
</gene>
<reference evidence="2 3" key="2">
    <citation type="submission" date="2018-11" db="EMBL/GenBank/DDBJ databases">
        <authorList>
            <consortium name="Pathogen Informatics"/>
        </authorList>
    </citation>
    <scope>NUCLEOTIDE SEQUENCE [LARGE SCALE GENOMIC DNA]</scope>
    <source>
        <strain evidence="2 3">Egypt</strain>
    </source>
</reference>
<feature type="region of interest" description="Disordered" evidence="1">
    <location>
        <begin position="116"/>
        <end position="135"/>
    </location>
</feature>
<evidence type="ECO:0000313" key="4">
    <source>
        <dbReference type="WBParaSite" id="ECPE_0000719601-mRNA-1"/>
    </source>
</evidence>
<proteinExistence type="predicted"/>